<keyword evidence="6 8" id="KW-0443">Lipid metabolism</keyword>
<name>A0A3Q8ETI7_9PROT</name>
<keyword evidence="3 8" id="KW-0479">Metal-binding</keyword>
<evidence type="ECO:0000256" key="4">
    <source>
        <dbReference type="ARBA" id="ARBA00022832"/>
    </source>
</evidence>
<dbReference type="InterPro" id="IPR004568">
    <property type="entry name" value="Ppantetheine-prot_Trfase_dom"/>
</dbReference>
<dbReference type="NCBIfam" id="TIGR00516">
    <property type="entry name" value="acpS"/>
    <property type="match status" value="1"/>
</dbReference>
<accession>A0A3Q8ETI7</accession>
<dbReference type="NCBIfam" id="TIGR00556">
    <property type="entry name" value="pantethn_trn"/>
    <property type="match status" value="1"/>
</dbReference>
<comment type="similarity">
    <text evidence="8">Belongs to the P-Pant transferase superfamily. AcpS family.</text>
</comment>
<evidence type="ECO:0000256" key="6">
    <source>
        <dbReference type="ARBA" id="ARBA00023098"/>
    </source>
</evidence>
<keyword evidence="4 8" id="KW-0276">Fatty acid metabolism</keyword>
<dbReference type="GO" id="GO:0000287">
    <property type="term" value="F:magnesium ion binding"/>
    <property type="evidence" value="ECO:0007669"/>
    <property type="project" value="UniProtKB-UniRule"/>
</dbReference>
<dbReference type="Proteomes" id="UP000266796">
    <property type="component" value="Chromosome"/>
</dbReference>
<dbReference type="KEGG" id="kso:CKSOR_00181"/>
<keyword evidence="7 8" id="KW-0275">Fatty acid biosynthesis</keyword>
<dbReference type="Gene3D" id="3.90.470.20">
    <property type="entry name" value="4'-phosphopantetheinyl transferase domain"/>
    <property type="match status" value="1"/>
</dbReference>
<evidence type="ECO:0000313" key="11">
    <source>
        <dbReference type="Proteomes" id="UP000266796"/>
    </source>
</evidence>
<sequence length="141" mass="16451">MNVNIANNCKNPIVGLGIDIIDVRRVEFIYKKYGLNFCKKILGNNEYNEFMQRLNRNYLKSIKFIASRFSAKESFYKAIKIGMPTLSWHNIQIMNTSIGAPIMKLNSQLNDWFNQRYGNIHISISDESQFVITCVVIEKKY</sequence>
<dbReference type="Pfam" id="PF01648">
    <property type="entry name" value="ACPS"/>
    <property type="match status" value="1"/>
</dbReference>
<dbReference type="SUPFAM" id="SSF56214">
    <property type="entry name" value="4'-phosphopantetheinyl transferase"/>
    <property type="match status" value="1"/>
</dbReference>
<protein>
    <recommendedName>
        <fullName evidence="8">Holo-[acyl-carrier-protein] synthase</fullName>
        <shortName evidence="8">Holo-ACP synthase</shortName>
        <ecNumber evidence="8">2.7.8.7</ecNumber>
    </recommendedName>
    <alternativeName>
        <fullName evidence="8">4'-phosphopantetheinyl transferase AcpS</fullName>
    </alternativeName>
</protein>
<keyword evidence="5 8" id="KW-0460">Magnesium</keyword>
<evidence type="ECO:0000256" key="2">
    <source>
        <dbReference type="ARBA" id="ARBA00022679"/>
    </source>
</evidence>
<evidence type="ECO:0000256" key="5">
    <source>
        <dbReference type="ARBA" id="ARBA00022842"/>
    </source>
</evidence>
<dbReference type="InterPro" id="IPR002582">
    <property type="entry name" value="ACPS"/>
</dbReference>
<dbReference type="RefSeq" id="WP_108673729.1">
    <property type="nucleotide sequence ID" value="NZ_CP025628.1"/>
</dbReference>
<proteinExistence type="inferred from homology"/>
<evidence type="ECO:0000256" key="7">
    <source>
        <dbReference type="ARBA" id="ARBA00023160"/>
    </source>
</evidence>
<evidence type="ECO:0000256" key="1">
    <source>
        <dbReference type="ARBA" id="ARBA00022516"/>
    </source>
</evidence>
<dbReference type="EMBL" id="CP025628">
    <property type="protein sequence ID" value="AWD32308.1"/>
    <property type="molecule type" value="Genomic_DNA"/>
</dbReference>
<dbReference type="HAMAP" id="MF_00101">
    <property type="entry name" value="AcpS"/>
    <property type="match status" value="1"/>
</dbReference>
<dbReference type="GO" id="GO:0008897">
    <property type="term" value="F:holo-[acyl-carrier-protein] synthase activity"/>
    <property type="evidence" value="ECO:0007669"/>
    <property type="project" value="UniProtKB-UniRule"/>
</dbReference>
<keyword evidence="1 8" id="KW-0444">Lipid biosynthesis</keyword>
<keyword evidence="2 8" id="KW-0808">Transferase</keyword>
<reference evidence="10 11" key="1">
    <citation type="journal article" date="2018" name="Parasitology">
        <title>The reduced genome of Candidatus Kinetoplastibacterium sorsogonicusi, the endosymbiont of Kentomonas sorsogonicus (Trypanosomatidae): loss of the haem-synthesis pathway.</title>
        <authorList>
            <person name="Silva F.M."/>
            <person name="Kostygov A.Y."/>
            <person name="Spodareva V.V."/>
            <person name="Butenko A."/>
            <person name="Tossou R."/>
            <person name="Lukes J."/>
            <person name="Yurchenko V."/>
            <person name="Alves J.M.P."/>
        </authorList>
    </citation>
    <scope>NUCLEOTIDE SEQUENCE [LARGE SCALE GENOMIC DNA]</scope>
    <source>
        <strain evidence="10 11">MF-08</strain>
    </source>
</reference>
<evidence type="ECO:0000256" key="8">
    <source>
        <dbReference type="HAMAP-Rule" id="MF_00101"/>
    </source>
</evidence>
<keyword evidence="11" id="KW-1185">Reference proteome</keyword>
<feature type="domain" description="4'-phosphopantetheinyl transferase" evidence="9">
    <location>
        <begin position="15"/>
        <end position="114"/>
    </location>
</feature>
<dbReference type="AlphaFoldDB" id="A0A3Q8ETI7"/>
<feature type="binding site" evidence="8">
    <location>
        <position position="73"/>
    </location>
    <ligand>
        <name>Mg(2+)</name>
        <dbReference type="ChEBI" id="CHEBI:18420"/>
    </ligand>
</feature>
<evidence type="ECO:0000313" key="10">
    <source>
        <dbReference type="EMBL" id="AWD32308.1"/>
    </source>
</evidence>
<dbReference type="InterPro" id="IPR037143">
    <property type="entry name" value="4-PPantetheinyl_Trfase_dom_sf"/>
</dbReference>
<dbReference type="GO" id="GO:0005737">
    <property type="term" value="C:cytoplasm"/>
    <property type="evidence" value="ECO:0007669"/>
    <property type="project" value="UniProtKB-SubCell"/>
</dbReference>
<comment type="function">
    <text evidence="8">Transfers the 4'-phosphopantetheine moiety from coenzyme A to a Ser of acyl-carrier-protein.</text>
</comment>
<evidence type="ECO:0000259" key="9">
    <source>
        <dbReference type="Pfam" id="PF01648"/>
    </source>
</evidence>
<dbReference type="EC" id="2.7.8.7" evidence="8"/>
<evidence type="ECO:0000256" key="3">
    <source>
        <dbReference type="ARBA" id="ARBA00022723"/>
    </source>
</evidence>
<dbReference type="OrthoDB" id="517356at2"/>
<dbReference type="GO" id="GO:0006633">
    <property type="term" value="P:fatty acid biosynthetic process"/>
    <property type="evidence" value="ECO:0007669"/>
    <property type="project" value="UniProtKB-UniRule"/>
</dbReference>
<gene>
    <name evidence="8 10" type="primary">acpS</name>
    <name evidence="10" type="ORF">CKSOR_00181</name>
</gene>
<dbReference type="InterPro" id="IPR008278">
    <property type="entry name" value="4-PPantetheinyl_Trfase_dom"/>
</dbReference>
<comment type="catalytic activity">
    <reaction evidence="8">
        <text>apo-[ACP] + CoA = holo-[ACP] + adenosine 3',5'-bisphosphate + H(+)</text>
        <dbReference type="Rhea" id="RHEA:12068"/>
        <dbReference type="Rhea" id="RHEA-COMP:9685"/>
        <dbReference type="Rhea" id="RHEA-COMP:9690"/>
        <dbReference type="ChEBI" id="CHEBI:15378"/>
        <dbReference type="ChEBI" id="CHEBI:29999"/>
        <dbReference type="ChEBI" id="CHEBI:57287"/>
        <dbReference type="ChEBI" id="CHEBI:58343"/>
        <dbReference type="ChEBI" id="CHEBI:64479"/>
        <dbReference type="EC" id="2.7.8.7"/>
    </reaction>
</comment>
<organism evidence="10 11">
    <name type="scientific">Candidatus Kinetoplastidibacterium kentomonadis</name>
    <dbReference type="NCBI Taxonomy" id="1576550"/>
    <lineage>
        <taxon>Bacteria</taxon>
        <taxon>Pseudomonadati</taxon>
        <taxon>Pseudomonadota</taxon>
        <taxon>Betaproteobacteria</taxon>
        <taxon>Candidatus Kinetoplastidibacterium</taxon>
    </lineage>
</organism>
<comment type="cofactor">
    <cofactor evidence="8">
        <name>Mg(2+)</name>
        <dbReference type="ChEBI" id="CHEBI:18420"/>
    </cofactor>
</comment>
<feature type="binding site" evidence="8">
    <location>
        <position position="19"/>
    </location>
    <ligand>
        <name>Mg(2+)</name>
        <dbReference type="ChEBI" id="CHEBI:18420"/>
    </ligand>
</feature>
<keyword evidence="8" id="KW-0963">Cytoplasm</keyword>
<comment type="subcellular location">
    <subcellularLocation>
        <location evidence="8">Cytoplasm</location>
    </subcellularLocation>
</comment>